<organism evidence="15 16">
    <name type="scientific">Rhynchospora breviuscula</name>
    <dbReference type="NCBI Taxonomy" id="2022672"/>
    <lineage>
        <taxon>Eukaryota</taxon>
        <taxon>Viridiplantae</taxon>
        <taxon>Streptophyta</taxon>
        <taxon>Embryophyta</taxon>
        <taxon>Tracheophyta</taxon>
        <taxon>Spermatophyta</taxon>
        <taxon>Magnoliopsida</taxon>
        <taxon>Liliopsida</taxon>
        <taxon>Poales</taxon>
        <taxon>Cyperaceae</taxon>
        <taxon>Cyperoideae</taxon>
        <taxon>Rhynchosporeae</taxon>
        <taxon>Rhynchospora</taxon>
    </lineage>
</organism>
<dbReference type="GO" id="GO:0016020">
    <property type="term" value="C:membrane"/>
    <property type="evidence" value="ECO:0007669"/>
    <property type="project" value="UniProtKB-SubCell"/>
</dbReference>
<keyword evidence="5" id="KW-0479">Metal-binding</keyword>
<dbReference type="GO" id="GO:0008270">
    <property type="term" value="F:zinc ion binding"/>
    <property type="evidence" value="ECO:0007669"/>
    <property type="project" value="UniProtKB-KW"/>
</dbReference>
<name>A0A9Q0CSM8_9POAL</name>
<dbReference type="Gene3D" id="3.30.40.10">
    <property type="entry name" value="Zinc/RING finger domain, C3HC4 (zinc finger)"/>
    <property type="match status" value="1"/>
</dbReference>
<evidence type="ECO:0000256" key="2">
    <source>
        <dbReference type="ARBA" id="ARBA00004906"/>
    </source>
</evidence>
<protein>
    <recommendedName>
        <fullName evidence="14">RING-type domain-containing protein</fullName>
    </recommendedName>
</protein>
<feature type="transmembrane region" description="Helical" evidence="13">
    <location>
        <begin position="6"/>
        <end position="25"/>
    </location>
</feature>
<evidence type="ECO:0000256" key="11">
    <source>
        <dbReference type="ARBA" id="ARBA00024209"/>
    </source>
</evidence>
<comment type="subcellular location">
    <subcellularLocation>
        <location evidence="1">Membrane</location>
        <topology evidence="1">Single-pass membrane protein</topology>
    </subcellularLocation>
</comment>
<evidence type="ECO:0000256" key="12">
    <source>
        <dbReference type="PROSITE-ProRule" id="PRU00175"/>
    </source>
</evidence>
<evidence type="ECO:0000313" key="16">
    <source>
        <dbReference type="Proteomes" id="UP001151287"/>
    </source>
</evidence>
<evidence type="ECO:0000256" key="4">
    <source>
        <dbReference type="ARBA" id="ARBA00022692"/>
    </source>
</evidence>
<evidence type="ECO:0000256" key="1">
    <source>
        <dbReference type="ARBA" id="ARBA00004167"/>
    </source>
</evidence>
<dbReference type="GO" id="GO:0016740">
    <property type="term" value="F:transferase activity"/>
    <property type="evidence" value="ECO:0007669"/>
    <property type="project" value="UniProtKB-KW"/>
</dbReference>
<evidence type="ECO:0000256" key="5">
    <source>
        <dbReference type="ARBA" id="ARBA00022723"/>
    </source>
</evidence>
<dbReference type="InterPro" id="IPR013083">
    <property type="entry name" value="Znf_RING/FYVE/PHD"/>
</dbReference>
<keyword evidence="4 13" id="KW-0812">Transmembrane</keyword>
<dbReference type="PROSITE" id="PS50089">
    <property type="entry name" value="ZF_RING_2"/>
    <property type="match status" value="1"/>
</dbReference>
<feature type="domain" description="RING-type" evidence="14">
    <location>
        <begin position="85"/>
        <end position="127"/>
    </location>
</feature>
<keyword evidence="9 13" id="KW-1133">Transmembrane helix</keyword>
<sequence length="161" mass="17516">MPIYISVVLLAIAVALILTLHILLIRWAMTRGHGLFSEPIIGEVVMPRAQETTTGLSPGDVAKLPSYTYTNRGEEETAASGTVACAICIENFCFGDRCRLLPQCKHSFHADCVDSWLMKCALCPICRGAVAIIIKDEMFPDRQEVVVGISESSSSFPLGNI</sequence>
<evidence type="ECO:0000313" key="15">
    <source>
        <dbReference type="EMBL" id="KAJ1698794.1"/>
    </source>
</evidence>
<dbReference type="Pfam" id="PF13639">
    <property type="entry name" value="zf-RING_2"/>
    <property type="match status" value="1"/>
</dbReference>
<dbReference type="PANTHER" id="PTHR45768">
    <property type="entry name" value="E3 UBIQUITIN-PROTEIN LIGASE RNF13-LIKE"/>
    <property type="match status" value="1"/>
</dbReference>
<evidence type="ECO:0000256" key="3">
    <source>
        <dbReference type="ARBA" id="ARBA00022679"/>
    </source>
</evidence>
<dbReference type="InterPro" id="IPR001841">
    <property type="entry name" value="Znf_RING"/>
</dbReference>
<dbReference type="AlphaFoldDB" id="A0A9Q0CSM8"/>
<evidence type="ECO:0000256" key="9">
    <source>
        <dbReference type="ARBA" id="ARBA00022989"/>
    </source>
</evidence>
<keyword evidence="8" id="KW-0862">Zinc</keyword>
<reference evidence="15" key="1">
    <citation type="journal article" date="2022" name="Cell">
        <title>Repeat-based holocentromeres influence genome architecture and karyotype evolution.</title>
        <authorList>
            <person name="Hofstatter P.G."/>
            <person name="Thangavel G."/>
            <person name="Lux T."/>
            <person name="Neumann P."/>
            <person name="Vondrak T."/>
            <person name="Novak P."/>
            <person name="Zhang M."/>
            <person name="Costa L."/>
            <person name="Castellani M."/>
            <person name="Scott A."/>
            <person name="Toegelov H."/>
            <person name="Fuchs J."/>
            <person name="Mata-Sucre Y."/>
            <person name="Dias Y."/>
            <person name="Vanzela A.L.L."/>
            <person name="Huettel B."/>
            <person name="Almeida C.C.S."/>
            <person name="Simkova H."/>
            <person name="Souza G."/>
            <person name="Pedrosa-Harand A."/>
            <person name="Macas J."/>
            <person name="Mayer K.F.X."/>
            <person name="Houben A."/>
            <person name="Marques A."/>
        </authorList>
    </citation>
    <scope>NUCLEOTIDE SEQUENCE</scope>
    <source>
        <strain evidence="15">RhyBre1mFocal</strain>
    </source>
</reference>
<comment type="pathway">
    <text evidence="2">Protein modification; protein ubiquitination.</text>
</comment>
<evidence type="ECO:0000259" key="14">
    <source>
        <dbReference type="PROSITE" id="PS50089"/>
    </source>
</evidence>
<dbReference type="SMART" id="SM00184">
    <property type="entry name" value="RING"/>
    <property type="match status" value="1"/>
</dbReference>
<dbReference type="PANTHER" id="PTHR45768:SF61">
    <property type="entry name" value="RING-H2 FINGER PROTEIN ATL18"/>
    <property type="match status" value="1"/>
</dbReference>
<keyword evidence="10 13" id="KW-0472">Membrane</keyword>
<evidence type="ECO:0000256" key="8">
    <source>
        <dbReference type="ARBA" id="ARBA00022833"/>
    </source>
</evidence>
<evidence type="ECO:0000256" key="6">
    <source>
        <dbReference type="ARBA" id="ARBA00022771"/>
    </source>
</evidence>
<dbReference type="SUPFAM" id="SSF57850">
    <property type="entry name" value="RING/U-box"/>
    <property type="match status" value="1"/>
</dbReference>
<dbReference type="EMBL" id="JAMQYH010000002">
    <property type="protein sequence ID" value="KAJ1698794.1"/>
    <property type="molecule type" value="Genomic_DNA"/>
</dbReference>
<evidence type="ECO:0000256" key="13">
    <source>
        <dbReference type="SAM" id="Phobius"/>
    </source>
</evidence>
<accession>A0A9Q0CSM8</accession>
<dbReference type="Proteomes" id="UP001151287">
    <property type="component" value="Unassembled WGS sequence"/>
</dbReference>
<keyword evidence="3" id="KW-0808">Transferase</keyword>
<gene>
    <name evidence="15" type="ORF">LUZ63_007306</name>
</gene>
<keyword evidence="6 12" id="KW-0863">Zinc-finger</keyword>
<comment type="similarity">
    <text evidence="11">Belongs to the RING-type zinc finger family. ATL subfamily.</text>
</comment>
<proteinExistence type="inferred from homology"/>
<dbReference type="OrthoDB" id="8062037at2759"/>
<comment type="caution">
    <text evidence="15">The sequence shown here is derived from an EMBL/GenBank/DDBJ whole genome shotgun (WGS) entry which is preliminary data.</text>
</comment>
<evidence type="ECO:0000256" key="10">
    <source>
        <dbReference type="ARBA" id="ARBA00023136"/>
    </source>
</evidence>
<evidence type="ECO:0000256" key="7">
    <source>
        <dbReference type="ARBA" id="ARBA00022786"/>
    </source>
</evidence>
<keyword evidence="7" id="KW-0833">Ubl conjugation pathway</keyword>
<keyword evidence="16" id="KW-1185">Reference proteome</keyword>